<keyword evidence="1" id="KW-0732">Signal</keyword>
<evidence type="ECO:0000256" key="1">
    <source>
        <dbReference type="SAM" id="SignalP"/>
    </source>
</evidence>
<gene>
    <name evidence="3" type="ORF">ACFPIB_03320</name>
</gene>
<feature type="signal peptide" evidence="1">
    <location>
        <begin position="1"/>
        <end position="21"/>
    </location>
</feature>
<name>A0ABW0E983_9BACT</name>
<comment type="caution">
    <text evidence="3">The sequence shown here is derived from an EMBL/GenBank/DDBJ whole genome shotgun (WGS) entry which is preliminary data.</text>
</comment>
<organism evidence="3 4">
    <name type="scientific">Adhaeribacter terreus</name>
    <dbReference type="NCBI Taxonomy" id="529703"/>
    <lineage>
        <taxon>Bacteria</taxon>
        <taxon>Pseudomonadati</taxon>
        <taxon>Bacteroidota</taxon>
        <taxon>Cytophagia</taxon>
        <taxon>Cytophagales</taxon>
        <taxon>Hymenobacteraceae</taxon>
        <taxon>Adhaeribacter</taxon>
    </lineage>
</organism>
<dbReference type="InterPro" id="IPR021533">
    <property type="entry name" value="PepSY-like"/>
</dbReference>
<evidence type="ECO:0000259" key="2">
    <source>
        <dbReference type="Pfam" id="PF11396"/>
    </source>
</evidence>
<evidence type="ECO:0000313" key="3">
    <source>
        <dbReference type="EMBL" id="MFC5269625.1"/>
    </source>
</evidence>
<protein>
    <submittedName>
        <fullName evidence="3">PepSY-like domain-containing protein</fullName>
    </submittedName>
</protein>
<dbReference type="Proteomes" id="UP001596161">
    <property type="component" value="Unassembled WGS sequence"/>
</dbReference>
<dbReference type="SUPFAM" id="SSF160574">
    <property type="entry name" value="BT0923-like"/>
    <property type="match status" value="1"/>
</dbReference>
<feature type="chain" id="PRO_5045181173" evidence="1">
    <location>
        <begin position="22"/>
        <end position="150"/>
    </location>
</feature>
<dbReference type="EMBL" id="JBHSKT010000002">
    <property type="protein sequence ID" value="MFC5269625.1"/>
    <property type="molecule type" value="Genomic_DNA"/>
</dbReference>
<evidence type="ECO:0000313" key="4">
    <source>
        <dbReference type="Proteomes" id="UP001596161"/>
    </source>
</evidence>
<proteinExistence type="predicted"/>
<keyword evidence="4" id="KW-1185">Reference proteome</keyword>
<dbReference type="RefSeq" id="WP_378016006.1">
    <property type="nucleotide sequence ID" value="NZ_JBHSKT010000002.1"/>
</dbReference>
<feature type="domain" description="Putative beta-lactamase-inhibitor-like PepSY-like" evidence="2">
    <location>
        <begin position="55"/>
        <end position="143"/>
    </location>
</feature>
<reference evidence="4" key="1">
    <citation type="journal article" date="2019" name="Int. J. Syst. Evol. Microbiol.">
        <title>The Global Catalogue of Microorganisms (GCM) 10K type strain sequencing project: providing services to taxonomists for standard genome sequencing and annotation.</title>
        <authorList>
            <consortium name="The Broad Institute Genomics Platform"/>
            <consortium name="The Broad Institute Genome Sequencing Center for Infectious Disease"/>
            <person name="Wu L."/>
            <person name="Ma J."/>
        </authorList>
    </citation>
    <scope>NUCLEOTIDE SEQUENCE [LARGE SCALE GENOMIC DNA]</scope>
    <source>
        <strain evidence="4">KACC 12602</strain>
    </source>
</reference>
<sequence length="150" mass="17193">MKKAMLLTLSFCFVAVQLVLAQSDKDIPAAVKNAFNAKYPNMKVTDWDWEEDKDAYEAEFKMNGRDSEAYFSPDGTWKKTKTDLKREQLPAAVGKALTSGEYSAWSMSDYAEMDTPEGKRYKVRARKGVDFVYLKYDSNGTLLERKDKKK</sequence>
<accession>A0ABW0E983</accession>
<dbReference type="Pfam" id="PF11396">
    <property type="entry name" value="PepSY_like"/>
    <property type="match status" value="1"/>
</dbReference>
<dbReference type="Gene3D" id="3.10.450.360">
    <property type="match status" value="1"/>
</dbReference>